<dbReference type="AlphaFoldDB" id="A0A2R2MI74"/>
<feature type="region of interest" description="Disordered" evidence="1">
    <location>
        <begin position="1"/>
        <end position="28"/>
    </location>
</feature>
<accession>A0A2R2MI74</accession>
<evidence type="ECO:0000313" key="3">
    <source>
        <dbReference type="Proteomes" id="UP000085678"/>
    </source>
</evidence>
<dbReference type="PANTHER" id="PTHR23282:SF101">
    <property type="entry name" value="MAM DOMAIN-CONTAINING PROTEIN"/>
    <property type="match status" value="1"/>
</dbReference>
<dbReference type="STRING" id="7574.A0A2R2MI74"/>
<organism evidence="3 4">
    <name type="scientific">Lingula anatina</name>
    <name type="common">Brachiopod</name>
    <name type="synonym">Lingula unguis</name>
    <dbReference type="NCBI Taxonomy" id="7574"/>
    <lineage>
        <taxon>Eukaryota</taxon>
        <taxon>Metazoa</taxon>
        <taxon>Spiralia</taxon>
        <taxon>Lophotrochozoa</taxon>
        <taxon>Brachiopoda</taxon>
        <taxon>Linguliformea</taxon>
        <taxon>Lingulata</taxon>
        <taxon>Lingulida</taxon>
        <taxon>Linguloidea</taxon>
        <taxon>Lingulidae</taxon>
        <taxon>Lingula</taxon>
    </lineage>
</organism>
<dbReference type="PANTHER" id="PTHR23282">
    <property type="entry name" value="APICAL ENDOSOMAL GLYCOPROTEIN PRECURSOR"/>
    <property type="match status" value="1"/>
</dbReference>
<dbReference type="CDD" id="cd06263">
    <property type="entry name" value="MAM"/>
    <property type="match status" value="1"/>
</dbReference>
<dbReference type="GO" id="GO:0016020">
    <property type="term" value="C:membrane"/>
    <property type="evidence" value="ECO:0007669"/>
    <property type="project" value="InterPro"/>
</dbReference>
<evidence type="ECO:0000256" key="1">
    <source>
        <dbReference type="SAM" id="MobiDB-lite"/>
    </source>
</evidence>
<dbReference type="KEGG" id="lak:106156183"/>
<dbReference type="RefSeq" id="XP_023929913.1">
    <property type="nucleotide sequence ID" value="XM_024074145.1"/>
</dbReference>
<gene>
    <name evidence="4" type="primary">LOC106156183</name>
</gene>
<keyword evidence="3" id="KW-1185">Reference proteome</keyword>
<dbReference type="InterPro" id="IPR051560">
    <property type="entry name" value="MAM_domain-containing"/>
</dbReference>
<dbReference type="InterPro" id="IPR000998">
    <property type="entry name" value="MAM_dom"/>
</dbReference>
<dbReference type="InParanoid" id="A0A2R2MI74"/>
<evidence type="ECO:0000313" key="4">
    <source>
        <dbReference type="RefSeq" id="XP_023929913.1"/>
    </source>
</evidence>
<dbReference type="SUPFAM" id="SSF49899">
    <property type="entry name" value="Concanavalin A-like lectins/glucanases"/>
    <property type="match status" value="1"/>
</dbReference>
<feature type="domain" description="MAM" evidence="2">
    <location>
        <begin position="1"/>
        <end position="126"/>
    </location>
</feature>
<name>A0A2R2MI74_LINAN</name>
<dbReference type="Gene3D" id="2.60.120.200">
    <property type="match status" value="1"/>
</dbReference>
<dbReference type="Proteomes" id="UP000085678">
    <property type="component" value="Unplaced"/>
</dbReference>
<protein>
    <submittedName>
        <fullName evidence="4">MAM and LDL-receptor class A domain-containing protein 1-like</fullName>
    </submittedName>
</protein>
<dbReference type="InterPro" id="IPR013320">
    <property type="entry name" value="ConA-like_dom_sf"/>
</dbReference>
<sequence>MSDDDFDWSLRRGRTPTGRTGPDADHSYGNTSGTYIHIESSNRLFMERAKIESPIMNSFLLGQNQCEFSLYYHMYGDDVWELRACVQMLADGSCFQGNPVVASSNQGNIWKKYTQALPASQGQFKVFEYFHLCHTSNNSKTPTQGTRIQITDISVTVAFIP</sequence>
<evidence type="ECO:0000259" key="2">
    <source>
        <dbReference type="PROSITE" id="PS50060"/>
    </source>
</evidence>
<dbReference type="GeneID" id="106156183"/>
<proteinExistence type="predicted"/>
<dbReference type="Pfam" id="PF00629">
    <property type="entry name" value="MAM"/>
    <property type="match status" value="1"/>
</dbReference>
<reference evidence="4" key="1">
    <citation type="submission" date="2025-08" db="UniProtKB">
        <authorList>
            <consortium name="RefSeq"/>
        </authorList>
    </citation>
    <scope>IDENTIFICATION</scope>
    <source>
        <tissue evidence="4">Gonads</tissue>
    </source>
</reference>
<dbReference type="PROSITE" id="PS50060">
    <property type="entry name" value="MAM_2"/>
    <property type="match status" value="1"/>
</dbReference>